<dbReference type="InterPro" id="IPR008920">
    <property type="entry name" value="TF_FadR/GntR_C"/>
</dbReference>
<dbReference type="InterPro" id="IPR036390">
    <property type="entry name" value="WH_DNA-bd_sf"/>
</dbReference>
<dbReference type="InterPro" id="IPR011711">
    <property type="entry name" value="GntR_C"/>
</dbReference>
<dbReference type="Pfam" id="PF00392">
    <property type="entry name" value="GntR"/>
    <property type="match status" value="1"/>
</dbReference>
<accession>A0A3B0SW43</accession>
<evidence type="ECO:0000256" key="1">
    <source>
        <dbReference type="ARBA" id="ARBA00023015"/>
    </source>
</evidence>
<dbReference type="Gene3D" id="1.10.10.10">
    <property type="entry name" value="Winged helix-like DNA-binding domain superfamily/Winged helix DNA-binding domain"/>
    <property type="match status" value="1"/>
</dbReference>
<dbReference type="PANTHER" id="PTHR43537">
    <property type="entry name" value="TRANSCRIPTIONAL REGULATOR, GNTR FAMILY"/>
    <property type="match status" value="1"/>
</dbReference>
<keyword evidence="3" id="KW-0804">Transcription</keyword>
<dbReference type="PANTHER" id="PTHR43537:SF24">
    <property type="entry name" value="GLUCONATE OPERON TRANSCRIPTIONAL REPRESSOR"/>
    <property type="match status" value="1"/>
</dbReference>
<sequence>MISKIIFRDQVREHLLREMKKGELQEGQTINLAALARELKVSVTPIREALSQLQQSRIITAIPNRGFIISELSQNEAKDLYDLVAELETLALENSTFTEDSVASLKLQQTIFKNAEDTVTRINAKLEFHRLLTQHYENTLAQQILEDLKVRIFFYEREFMADDYIYSKSDNQHDAIISAIEDDNVPTAALVLKMNWMLILGYIQKQLLEVL</sequence>
<dbReference type="SUPFAM" id="SSF48008">
    <property type="entry name" value="GntR ligand-binding domain-like"/>
    <property type="match status" value="1"/>
</dbReference>
<dbReference type="PROSITE" id="PS50949">
    <property type="entry name" value="HTH_GNTR"/>
    <property type="match status" value="1"/>
</dbReference>
<name>A0A3B0SW43_9ZZZZ</name>
<dbReference type="InterPro" id="IPR000524">
    <property type="entry name" value="Tscrpt_reg_HTH_GntR"/>
</dbReference>
<dbReference type="SMART" id="SM00345">
    <property type="entry name" value="HTH_GNTR"/>
    <property type="match status" value="1"/>
</dbReference>
<dbReference type="Gene3D" id="1.20.120.530">
    <property type="entry name" value="GntR ligand-binding domain-like"/>
    <property type="match status" value="1"/>
</dbReference>
<evidence type="ECO:0000256" key="3">
    <source>
        <dbReference type="ARBA" id="ARBA00023163"/>
    </source>
</evidence>
<dbReference type="SUPFAM" id="SSF46785">
    <property type="entry name" value="Winged helix' DNA-binding domain"/>
    <property type="match status" value="1"/>
</dbReference>
<dbReference type="AlphaFoldDB" id="A0A3B0SW43"/>
<keyword evidence="2" id="KW-0238">DNA-binding</keyword>
<proteinExistence type="predicted"/>
<protein>
    <submittedName>
        <fullName evidence="5">Transcriptional regulator, GntR family</fullName>
    </submittedName>
</protein>
<evidence type="ECO:0000256" key="2">
    <source>
        <dbReference type="ARBA" id="ARBA00023125"/>
    </source>
</evidence>
<evidence type="ECO:0000259" key="4">
    <source>
        <dbReference type="PROSITE" id="PS50949"/>
    </source>
</evidence>
<feature type="domain" description="HTH gntR-type" evidence="4">
    <location>
        <begin position="5"/>
        <end position="72"/>
    </location>
</feature>
<keyword evidence="1" id="KW-0805">Transcription regulation</keyword>
<dbReference type="EMBL" id="UOEL01000027">
    <property type="protein sequence ID" value="VAW10621.1"/>
    <property type="molecule type" value="Genomic_DNA"/>
</dbReference>
<dbReference type="InterPro" id="IPR036388">
    <property type="entry name" value="WH-like_DNA-bd_sf"/>
</dbReference>
<evidence type="ECO:0000313" key="5">
    <source>
        <dbReference type="EMBL" id="VAW10621.1"/>
    </source>
</evidence>
<dbReference type="Pfam" id="PF07729">
    <property type="entry name" value="FCD"/>
    <property type="match status" value="1"/>
</dbReference>
<dbReference type="GO" id="GO:0003700">
    <property type="term" value="F:DNA-binding transcription factor activity"/>
    <property type="evidence" value="ECO:0007669"/>
    <property type="project" value="InterPro"/>
</dbReference>
<dbReference type="GO" id="GO:0003677">
    <property type="term" value="F:DNA binding"/>
    <property type="evidence" value="ECO:0007669"/>
    <property type="project" value="UniProtKB-KW"/>
</dbReference>
<gene>
    <name evidence="5" type="ORF">MNBD_BACTEROID03-1529</name>
</gene>
<organism evidence="5">
    <name type="scientific">hydrothermal vent metagenome</name>
    <dbReference type="NCBI Taxonomy" id="652676"/>
    <lineage>
        <taxon>unclassified sequences</taxon>
        <taxon>metagenomes</taxon>
        <taxon>ecological metagenomes</taxon>
    </lineage>
</organism>
<reference evidence="5" key="1">
    <citation type="submission" date="2018-06" db="EMBL/GenBank/DDBJ databases">
        <authorList>
            <person name="Zhirakovskaya E."/>
        </authorList>
    </citation>
    <scope>NUCLEOTIDE SEQUENCE</scope>
</reference>